<feature type="transmembrane region" description="Helical" evidence="8">
    <location>
        <begin position="29"/>
        <end position="47"/>
    </location>
</feature>
<gene>
    <name evidence="10" type="ORF">GOQ27_07735</name>
</gene>
<dbReference type="InterPro" id="IPR052175">
    <property type="entry name" value="ComplexI-like_HydComp"/>
</dbReference>
<feature type="transmembrane region" description="Helical" evidence="8">
    <location>
        <begin position="466"/>
        <end position="489"/>
    </location>
</feature>
<dbReference type="PANTHER" id="PTHR42682:SF4">
    <property type="entry name" value="NADH-UBIQUINONE_PLASTOQUINONE"/>
    <property type="match status" value="1"/>
</dbReference>
<feature type="transmembrane region" description="Helical" evidence="8">
    <location>
        <begin position="435"/>
        <end position="454"/>
    </location>
</feature>
<feature type="transmembrane region" description="Helical" evidence="8">
    <location>
        <begin position="267"/>
        <end position="285"/>
    </location>
</feature>
<feature type="transmembrane region" description="Helical" evidence="8">
    <location>
        <begin position="6"/>
        <end position="22"/>
    </location>
</feature>
<evidence type="ECO:0000256" key="4">
    <source>
        <dbReference type="ARBA" id="ARBA00022989"/>
    </source>
</evidence>
<comment type="subcellular location">
    <subcellularLocation>
        <location evidence="1">Cell membrane</location>
        <topology evidence="1">Multi-pass membrane protein</topology>
    </subcellularLocation>
    <subcellularLocation>
        <location evidence="7">Membrane</location>
        <topology evidence="7">Multi-pass membrane protein</topology>
    </subcellularLocation>
</comment>
<evidence type="ECO:0000313" key="11">
    <source>
        <dbReference type="Proteomes" id="UP000724672"/>
    </source>
</evidence>
<feature type="transmembrane region" description="Helical" evidence="8">
    <location>
        <begin position="396"/>
        <end position="414"/>
    </location>
</feature>
<protein>
    <recommendedName>
        <fullName evidence="9">NADH:quinone oxidoreductase/Mrp antiporter transmembrane domain-containing protein</fullName>
    </recommendedName>
</protein>
<dbReference type="RefSeq" id="WP_203366276.1">
    <property type="nucleotide sequence ID" value="NZ_WSFT01000031.1"/>
</dbReference>
<name>A0A942UXX4_9FIRM</name>
<dbReference type="InterPro" id="IPR001750">
    <property type="entry name" value="ND/Mrp_TM"/>
</dbReference>
<feature type="transmembrane region" description="Helical" evidence="8">
    <location>
        <begin position="510"/>
        <end position="530"/>
    </location>
</feature>
<feature type="transmembrane region" description="Helical" evidence="8">
    <location>
        <begin position="103"/>
        <end position="120"/>
    </location>
</feature>
<evidence type="ECO:0000256" key="1">
    <source>
        <dbReference type="ARBA" id="ARBA00004651"/>
    </source>
</evidence>
<evidence type="ECO:0000256" key="5">
    <source>
        <dbReference type="ARBA" id="ARBA00023002"/>
    </source>
</evidence>
<keyword evidence="4 8" id="KW-1133">Transmembrane helix</keyword>
<keyword evidence="5" id="KW-0560">Oxidoreductase</keyword>
<feature type="transmembrane region" description="Helical" evidence="8">
    <location>
        <begin position="199"/>
        <end position="222"/>
    </location>
</feature>
<feature type="transmembrane region" description="Helical" evidence="8">
    <location>
        <begin position="76"/>
        <end position="96"/>
    </location>
</feature>
<proteinExistence type="predicted"/>
<sequence length="533" mass="60253">MENFPIYMTFTPILAAMIIYLGPNKYITYLTFIAQGILSILVGVYAIKFNFLKTPQIIFLGGWSREIGITLRMDTLSILFIVLTVFIWWMIIIYSWNRRKEDFKFLFFLLVLEGAFIAFLQSDDIFNIFVLLELITILSTILIIYKKDGYSVRAGLYYLIFNSVGMIFFLLGLILLYSLSGTLNMEVISRRISMFENTALVRLSYIFIIASLGVKSAFFPVYTWLPRAHGAAPASISALLSGLLVKSGLYAFIRINQMYDIQILQNFFFILGVCTAISGAIIALSQNDIKQILAFSTISQIGIILVGLSSFKEGLYIGGIAHIFNHAIFKSLLFLGAGAILNRYGTRRVTEIRGVFKESPLLSIFMIIGILSITGAPLFNGYISKTIIKYGITNKVLGSTFMNIMNILTIMYFMKFSQIFFGESIVNTIRDIGNTLALGILALVSMALGIYMKGILEVSAGIDLSYIYIFSIKSLIEYLLSILIGYIIYKKIVEKDINIMKRIRHFNLSFEIANIMLVAFIFIMILWVRFPTS</sequence>
<accession>A0A942UXX4</accession>
<feature type="transmembrane region" description="Helical" evidence="8">
    <location>
        <begin position="234"/>
        <end position="255"/>
    </location>
</feature>
<evidence type="ECO:0000313" key="10">
    <source>
        <dbReference type="EMBL" id="MBS4538351.1"/>
    </source>
</evidence>
<feature type="transmembrane region" description="Helical" evidence="8">
    <location>
        <begin position="126"/>
        <end position="145"/>
    </location>
</feature>
<feature type="transmembrane region" description="Helical" evidence="8">
    <location>
        <begin position="361"/>
        <end position="384"/>
    </location>
</feature>
<organism evidence="10 11">
    <name type="scientific">Anaeromonas frigoriresistens</name>
    <dbReference type="NCBI Taxonomy" id="2683708"/>
    <lineage>
        <taxon>Bacteria</taxon>
        <taxon>Bacillati</taxon>
        <taxon>Bacillota</taxon>
        <taxon>Tissierellia</taxon>
        <taxon>Tissierellales</taxon>
        <taxon>Thermohalobacteraceae</taxon>
        <taxon>Anaeromonas</taxon>
    </lineage>
</organism>
<evidence type="ECO:0000256" key="8">
    <source>
        <dbReference type="SAM" id="Phobius"/>
    </source>
</evidence>
<dbReference type="PANTHER" id="PTHR42682">
    <property type="entry name" value="HYDROGENASE-4 COMPONENT F"/>
    <property type="match status" value="1"/>
</dbReference>
<dbReference type="GO" id="GO:0016491">
    <property type="term" value="F:oxidoreductase activity"/>
    <property type="evidence" value="ECO:0007669"/>
    <property type="project" value="UniProtKB-KW"/>
</dbReference>
<reference evidence="10" key="1">
    <citation type="submission" date="2019-12" db="EMBL/GenBank/DDBJ databases">
        <title>Clostridiaceae gen. nov. sp. nov., isolated from sediment in Xinjiang, China.</title>
        <authorList>
            <person name="Zhang R."/>
        </authorList>
    </citation>
    <scope>NUCLEOTIDE SEQUENCE</scope>
    <source>
        <strain evidence="10">D2Q-11</strain>
    </source>
</reference>
<feature type="transmembrane region" description="Helical" evidence="8">
    <location>
        <begin position="323"/>
        <end position="341"/>
    </location>
</feature>
<evidence type="ECO:0000256" key="3">
    <source>
        <dbReference type="ARBA" id="ARBA00022692"/>
    </source>
</evidence>
<keyword evidence="3 7" id="KW-0812">Transmembrane</keyword>
<dbReference type="EMBL" id="WSFT01000031">
    <property type="protein sequence ID" value="MBS4538351.1"/>
    <property type="molecule type" value="Genomic_DNA"/>
</dbReference>
<feature type="transmembrane region" description="Helical" evidence="8">
    <location>
        <begin position="292"/>
        <end position="311"/>
    </location>
</feature>
<dbReference type="PRINTS" id="PR01434">
    <property type="entry name" value="NADHDHGNASE5"/>
</dbReference>
<evidence type="ECO:0000256" key="7">
    <source>
        <dbReference type="RuleBase" id="RU000320"/>
    </source>
</evidence>
<comment type="caution">
    <text evidence="10">The sequence shown here is derived from an EMBL/GenBank/DDBJ whole genome shotgun (WGS) entry which is preliminary data.</text>
</comment>
<evidence type="ECO:0000256" key="2">
    <source>
        <dbReference type="ARBA" id="ARBA00022475"/>
    </source>
</evidence>
<feature type="transmembrane region" description="Helical" evidence="8">
    <location>
        <begin position="157"/>
        <end position="179"/>
    </location>
</feature>
<evidence type="ECO:0000259" key="9">
    <source>
        <dbReference type="Pfam" id="PF00361"/>
    </source>
</evidence>
<dbReference type="GO" id="GO:0005886">
    <property type="term" value="C:plasma membrane"/>
    <property type="evidence" value="ECO:0007669"/>
    <property type="project" value="UniProtKB-SubCell"/>
</dbReference>
<keyword evidence="6 8" id="KW-0472">Membrane</keyword>
<dbReference type="Pfam" id="PF00361">
    <property type="entry name" value="Proton_antipo_M"/>
    <property type="match status" value="1"/>
</dbReference>
<dbReference type="Proteomes" id="UP000724672">
    <property type="component" value="Unassembled WGS sequence"/>
</dbReference>
<dbReference type="AlphaFoldDB" id="A0A942UXX4"/>
<keyword evidence="11" id="KW-1185">Reference proteome</keyword>
<feature type="domain" description="NADH:quinone oxidoreductase/Mrp antiporter transmembrane" evidence="9">
    <location>
        <begin position="122"/>
        <end position="393"/>
    </location>
</feature>
<evidence type="ECO:0000256" key="6">
    <source>
        <dbReference type="ARBA" id="ARBA00023136"/>
    </source>
</evidence>
<keyword evidence="2" id="KW-1003">Cell membrane</keyword>